<dbReference type="PROSITE" id="PS51257">
    <property type="entry name" value="PROKAR_LIPOPROTEIN"/>
    <property type="match status" value="1"/>
</dbReference>
<gene>
    <name evidence="1" type="ORF">SAMN05216283_12011</name>
</gene>
<evidence type="ECO:0000313" key="1">
    <source>
        <dbReference type="EMBL" id="SFF89471.1"/>
    </source>
</evidence>
<dbReference type="AlphaFoldDB" id="A0A1I2MK18"/>
<dbReference type="Proteomes" id="UP000198964">
    <property type="component" value="Unassembled WGS sequence"/>
</dbReference>
<dbReference type="RefSeq" id="WP_093921751.1">
    <property type="nucleotide sequence ID" value="NZ_FONW01000020.1"/>
</dbReference>
<dbReference type="EMBL" id="FONW01000020">
    <property type="protein sequence ID" value="SFF89471.1"/>
    <property type="molecule type" value="Genomic_DNA"/>
</dbReference>
<keyword evidence="2" id="KW-1185">Reference proteome</keyword>
<name>A0A1I2MK18_9BACT</name>
<sequence>MRTTSTILLMMLFFIIGCNKETDESQEEIIPIKQENHIQAKVDGRDVLIYQDNSLNTDTTSLFSFSFGQSILSDEEQADTSFYLSGYLNGESLKISFPMEQHASTYDIVRDPNPASPKYGYYSYAPELDENRGFLVFQTQNFLKEAMPAQKVGEVSVKVLDWEKREIAGTFFFTAYGYYHDWNEEAALISPVDSLVQVNDGTFYFKWEEDLDISL</sequence>
<protein>
    <submittedName>
        <fullName evidence="1">Uncharacterized protein</fullName>
    </submittedName>
</protein>
<reference evidence="1 2" key="1">
    <citation type="submission" date="2016-10" db="EMBL/GenBank/DDBJ databases">
        <authorList>
            <person name="de Groot N.N."/>
        </authorList>
    </citation>
    <scope>NUCLEOTIDE SEQUENCE [LARGE SCALE GENOMIC DNA]</scope>
    <source>
        <strain evidence="1 2">CGMCC 1.9156</strain>
    </source>
</reference>
<dbReference type="STRING" id="655355.SAMN05216283_12011"/>
<accession>A0A1I2MK18</accession>
<proteinExistence type="predicted"/>
<organism evidence="1 2">
    <name type="scientific">Sunxiuqinia elliptica</name>
    <dbReference type="NCBI Taxonomy" id="655355"/>
    <lineage>
        <taxon>Bacteria</taxon>
        <taxon>Pseudomonadati</taxon>
        <taxon>Bacteroidota</taxon>
        <taxon>Bacteroidia</taxon>
        <taxon>Marinilabiliales</taxon>
        <taxon>Prolixibacteraceae</taxon>
        <taxon>Sunxiuqinia</taxon>
    </lineage>
</organism>
<evidence type="ECO:0000313" key="2">
    <source>
        <dbReference type="Proteomes" id="UP000198964"/>
    </source>
</evidence>